<keyword evidence="8 11" id="KW-0627">Porphyrin biosynthesis</keyword>
<dbReference type="PROSITE" id="PS00169">
    <property type="entry name" value="D_ALA_DEHYDRATASE"/>
    <property type="match status" value="1"/>
</dbReference>
<evidence type="ECO:0000313" key="14">
    <source>
        <dbReference type="EMBL" id="SJM68980.1"/>
    </source>
</evidence>
<keyword evidence="15" id="KW-1185">Reference proteome</keyword>
<evidence type="ECO:0000313" key="15">
    <source>
        <dbReference type="Proteomes" id="UP000195787"/>
    </source>
</evidence>
<gene>
    <name evidence="14" type="ORF">CZ674_12945</name>
</gene>
<dbReference type="Proteomes" id="UP000195787">
    <property type="component" value="Unassembled WGS sequence"/>
</dbReference>
<feature type="domain" description="Tetrapyrrole biosynthesis uroporphyrinogen III synthase" evidence="13">
    <location>
        <begin position="16"/>
        <end position="230"/>
    </location>
</feature>
<evidence type="ECO:0000256" key="5">
    <source>
        <dbReference type="ARBA" id="ARBA00020771"/>
    </source>
</evidence>
<evidence type="ECO:0000256" key="2">
    <source>
        <dbReference type="ARBA" id="ARBA00008055"/>
    </source>
</evidence>
<dbReference type="Gene3D" id="3.40.50.10090">
    <property type="match status" value="2"/>
</dbReference>
<comment type="catalytic activity">
    <reaction evidence="10 11">
        <text>2 5-aminolevulinate = porphobilinogen + 2 H2O + H(+)</text>
        <dbReference type="Rhea" id="RHEA:24064"/>
        <dbReference type="ChEBI" id="CHEBI:15377"/>
        <dbReference type="ChEBI" id="CHEBI:15378"/>
        <dbReference type="ChEBI" id="CHEBI:58126"/>
        <dbReference type="ChEBI" id="CHEBI:356416"/>
        <dbReference type="EC" id="4.2.1.24"/>
    </reaction>
</comment>
<dbReference type="Pfam" id="PF02602">
    <property type="entry name" value="HEM4"/>
    <property type="match status" value="1"/>
</dbReference>
<evidence type="ECO:0000256" key="12">
    <source>
        <dbReference type="RuleBase" id="RU004161"/>
    </source>
</evidence>
<dbReference type="CDD" id="cd06578">
    <property type="entry name" value="HemD"/>
    <property type="match status" value="1"/>
</dbReference>
<evidence type="ECO:0000256" key="7">
    <source>
        <dbReference type="ARBA" id="ARBA00023239"/>
    </source>
</evidence>
<comment type="subunit">
    <text evidence="3 11">Homooctamer.</text>
</comment>
<keyword evidence="7 11" id="KW-0456">Lyase</keyword>
<dbReference type="FunFam" id="3.20.20.70:FF:000019">
    <property type="entry name" value="Delta-aminolevulinic acid dehydratase"/>
    <property type="match status" value="1"/>
</dbReference>
<dbReference type="GO" id="GO:0005829">
    <property type="term" value="C:cytosol"/>
    <property type="evidence" value="ECO:0007669"/>
    <property type="project" value="TreeGrafter"/>
</dbReference>
<dbReference type="GO" id="GO:0004852">
    <property type="term" value="F:uroporphyrinogen-III synthase activity"/>
    <property type="evidence" value="ECO:0007669"/>
    <property type="project" value="InterPro"/>
</dbReference>
<evidence type="ECO:0000256" key="9">
    <source>
        <dbReference type="ARBA" id="ARBA00025628"/>
    </source>
</evidence>
<dbReference type="AlphaFoldDB" id="A0A1R4GLD8"/>
<dbReference type="GO" id="GO:0006782">
    <property type="term" value="P:protoporphyrinogen IX biosynthetic process"/>
    <property type="evidence" value="ECO:0007669"/>
    <property type="project" value="UniProtKB-UniPathway"/>
</dbReference>
<accession>A0A1R4GLD8</accession>
<dbReference type="SUPFAM" id="SSF51569">
    <property type="entry name" value="Aldolase"/>
    <property type="match status" value="1"/>
</dbReference>
<protein>
    <recommendedName>
        <fullName evidence="5 11">Delta-aminolevulinic acid dehydratase</fullName>
        <ecNumber evidence="4 11">4.2.1.24</ecNumber>
    </recommendedName>
</protein>
<evidence type="ECO:0000259" key="13">
    <source>
        <dbReference type="Pfam" id="PF02602"/>
    </source>
</evidence>
<evidence type="ECO:0000256" key="6">
    <source>
        <dbReference type="ARBA" id="ARBA00023133"/>
    </source>
</evidence>
<dbReference type="SUPFAM" id="SSF69618">
    <property type="entry name" value="HemD-like"/>
    <property type="match status" value="1"/>
</dbReference>
<name>A0A1R4GLD8_9MICO</name>
<dbReference type="EMBL" id="FUHU01000046">
    <property type="protein sequence ID" value="SJM68980.1"/>
    <property type="molecule type" value="Genomic_DNA"/>
</dbReference>
<sequence length="568" mass="60577">MTRVLISRDGAAAEPWADALRARGLDPVLVPLTRIREVEDRTALDAALAGLTAGDYDWLVITSQNTVPAIAGALRSGLPESTRVAAVGEATADALRESGARVDLVPRVQSAAGLLREWPGVEGERALLPSSSRAKPTLVHGLRSAGLTVDQVDVYDSAAEFASRDELAATGFAGADVVVVSSGTVAEQVAALELDDRALVVAIGEQTAADCLELGLRVTSVADEPSADGIATAVIRAIEQTKRPVAVPVDRPRRLRTTEPMRRLVRETRIHASQLVLPMFVAEGISQPHPISAMPGQVQHTLDSLARAVEESIDAGVGGVMLFGVPEHKDAEGTQASDPDGILNRATRFLADRFGDATVVQTDLCLDEFTDHGHCGVLDSRGRVDNDATLRRFNEIALAQAAAGSQLLGMSGMMDGQVASARAALDAAGYFDTAILAYSAKYASALFGPFREAVDSSLKGHRRSYQQDPANRREGLREALLDLAEGADVVMVKPATWYMDVLAEVKQLSRVPVWAYQVSGEYSMIEAAAANGWIERERAIVESVTSIVRAGADTVLTYWATEIARELR</sequence>
<evidence type="ECO:0000256" key="4">
    <source>
        <dbReference type="ARBA" id="ARBA00012053"/>
    </source>
</evidence>
<dbReference type="PANTHER" id="PTHR11458:SF0">
    <property type="entry name" value="DELTA-AMINOLEVULINIC ACID DEHYDRATASE"/>
    <property type="match status" value="1"/>
</dbReference>
<evidence type="ECO:0000256" key="11">
    <source>
        <dbReference type="RuleBase" id="RU000515"/>
    </source>
</evidence>
<dbReference type="NCBIfam" id="NF006762">
    <property type="entry name" value="PRK09283.1"/>
    <property type="match status" value="1"/>
</dbReference>
<evidence type="ECO:0000256" key="10">
    <source>
        <dbReference type="ARBA" id="ARBA00047651"/>
    </source>
</evidence>
<dbReference type="PRINTS" id="PR00144">
    <property type="entry name" value="DALDHYDRTASE"/>
</dbReference>
<organism evidence="14 15">
    <name type="scientific">Agrococcus casei LMG 22410</name>
    <dbReference type="NCBI Taxonomy" id="1255656"/>
    <lineage>
        <taxon>Bacteria</taxon>
        <taxon>Bacillati</taxon>
        <taxon>Actinomycetota</taxon>
        <taxon>Actinomycetes</taxon>
        <taxon>Micrococcales</taxon>
        <taxon>Microbacteriaceae</taxon>
        <taxon>Agrococcus</taxon>
    </lineage>
</organism>
<comment type="similarity">
    <text evidence="2 12">Belongs to the ALAD family.</text>
</comment>
<dbReference type="InterPro" id="IPR001731">
    <property type="entry name" value="ALAD"/>
</dbReference>
<dbReference type="InterPro" id="IPR003754">
    <property type="entry name" value="4pyrrol_synth_uPrphyn_synth"/>
</dbReference>
<dbReference type="CDD" id="cd00384">
    <property type="entry name" value="ALAD_PBGS"/>
    <property type="match status" value="1"/>
</dbReference>
<evidence type="ECO:0000256" key="1">
    <source>
        <dbReference type="ARBA" id="ARBA00004694"/>
    </source>
</evidence>
<comment type="pathway">
    <text evidence="1">Porphyrin-containing compound metabolism; protoporphyrin-IX biosynthesis; coproporphyrinogen-III from 5-aminolevulinate: step 1/4.</text>
</comment>
<dbReference type="InterPro" id="IPR013785">
    <property type="entry name" value="Aldolase_TIM"/>
</dbReference>
<dbReference type="PANTHER" id="PTHR11458">
    <property type="entry name" value="DELTA-AMINOLEVULINIC ACID DEHYDRATASE"/>
    <property type="match status" value="1"/>
</dbReference>
<dbReference type="InterPro" id="IPR030656">
    <property type="entry name" value="ALAD_AS"/>
</dbReference>
<dbReference type="Gene3D" id="3.20.20.70">
    <property type="entry name" value="Aldolase class I"/>
    <property type="match status" value="1"/>
</dbReference>
<dbReference type="UniPathway" id="UPA00251">
    <property type="reaction ID" value="UER00318"/>
</dbReference>
<dbReference type="GO" id="GO:0008270">
    <property type="term" value="F:zinc ion binding"/>
    <property type="evidence" value="ECO:0007669"/>
    <property type="project" value="TreeGrafter"/>
</dbReference>
<keyword evidence="6" id="KW-0350">Heme biosynthesis</keyword>
<evidence type="ECO:0000256" key="8">
    <source>
        <dbReference type="ARBA" id="ARBA00023244"/>
    </source>
</evidence>
<proteinExistence type="inferred from homology"/>
<dbReference type="Pfam" id="PF00490">
    <property type="entry name" value="ALAD"/>
    <property type="match status" value="1"/>
</dbReference>
<dbReference type="EC" id="4.2.1.24" evidence="4 11"/>
<dbReference type="SMART" id="SM01004">
    <property type="entry name" value="ALAD"/>
    <property type="match status" value="1"/>
</dbReference>
<comment type="function">
    <text evidence="9">Catalyzes an early step in the biosynthesis of tetrapyrroles. Binds two molecules of 5-aminolevulinate per subunit, each at a distinct site, and catalyzes their condensation to form porphobilinogen.</text>
</comment>
<reference evidence="14 15" key="1">
    <citation type="submission" date="2017-02" db="EMBL/GenBank/DDBJ databases">
        <authorList>
            <person name="Peterson S.W."/>
        </authorList>
    </citation>
    <scope>NUCLEOTIDE SEQUENCE [LARGE SCALE GENOMIC DNA]</scope>
    <source>
        <strain evidence="14 15">LMG 22410</strain>
    </source>
</reference>
<dbReference type="InterPro" id="IPR036108">
    <property type="entry name" value="4pyrrol_syn_uPrphyn_synt_sf"/>
</dbReference>
<evidence type="ECO:0000256" key="3">
    <source>
        <dbReference type="ARBA" id="ARBA00011823"/>
    </source>
</evidence>
<dbReference type="OrthoDB" id="9805001at2"/>
<dbReference type="GO" id="GO:0004655">
    <property type="term" value="F:porphobilinogen synthase activity"/>
    <property type="evidence" value="ECO:0007669"/>
    <property type="project" value="UniProtKB-EC"/>
</dbReference>